<evidence type="ECO:0000259" key="2">
    <source>
        <dbReference type="PROSITE" id="PS50404"/>
    </source>
</evidence>
<dbReference type="InterPro" id="IPR036249">
    <property type="entry name" value="Thioredoxin-like_sf"/>
</dbReference>
<dbReference type="SFLD" id="SFLDG01151">
    <property type="entry name" value="Main.2:_Nu-like"/>
    <property type="match status" value="1"/>
</dbReference>
<feature type="domain" description="GST C-terminal" evidence="3">
    <location>
        <begin position="99"/>
        <end position="227"/>
    </location>
</feature>
<protein>
    <recommendedName>
        <fullName evidence="6">Glutathione S-transferase</fullName>
    </recommendedName>
</protein>
<dbReference type="PROSITE" id="PS50405">
    <property type="entry name" value="GST_CTER"/>
    <property type="match status" value="1"/>
</dbReference>
<proteinExistence type="inferred from homology"/>
<dbReference type="InterPro" id="IPR040079">
    <property type="entry name" value="Glutathione_S-Trfase"/>
</dbReference>
<dbReference type="PANTHER" id="PTHR44051:SF8">
    <property type="entry name" value="GLUTATHIONE S-TRANSFERASE GSTA"/>
    <property type="match status" value="1"/>
</dbReference>
<evidence type="ECO:0000313" key="5">
    <source>
        <dbReference type="Proteomes" id="UP001172673"/>
    </source>
</evidence>
<dbReference type="AlphaFoldDB" id="A0AA39CG07"/>
<evidence type="ECO:0000313" key="4">
    <source>
        <dbReference type="EMBL" id="KAJ9606742.1"/>
    </source>
</evidence>
<accession>A0AA39CG07</accession>
<dbReference type="InterPro" id="IPR036282">
    <property type="entry name" value="Glutathione-S-Trfase_C_sf"/>
</dbReference>
<reference evidence="4" key="1">
    <citation type="submission" date="2022-10" db="EMBL/GenBank/DDBJ databases">
        <title>Culturing micro-colonial fungi from biological soil crusts in the Mojave desert and describing Neophaeococcomyces mojavensis, and introducing the new genera and species Taxawa tesnikishii.</title>
        <authorList>
            <person name="Kurbessoian T."/>
            <person name="Stajich J.E."/>
        </authorList>
    </citation>
    <scope>NUCLEOTIDE SEQUENCE</scope>
    <source>
        <strain evidence="4">TK_41</strain>
    </source>
</reference>
<dbReference type="SFLD" id="SFLDG00358">
    <property type="entry name" value="Main_(cytGST)"/>
    <property type="match status" value="1"/>
</dbReference>
<comment type="similarity">
    <text evidence="1">Belongs to the GST superfamily.</text>
</comment>
<name>A0AA39CG07_9EURO</name>
<dbReference type="Proteomes" id="UP001172673">
    <property type="component" value="Unassembled WGS sequence"/>
</dbReference>
<evidence type="ECO:0008006" key="6">
    <source>
        <dbReference type="Google" id="ProtNLM"/>
    </source>
</evidence>
<comment type="caution">
    <text evidence="4">The sequence shown here is derived from an EMBL/GenBank/DDBJ whole genome shotgun (WGS) entry which is preliminary data.</text>
</comment>
<dbReference type="EMBL" id="JAPDRK010000013">
    <property type="protein sequence ID" value="KAJ9606742.1"/>
    <property type="molecule type" value="Genomic_DNA"/>
</dbReference>
<feature type="domain" description="GST N-terminal" evidence="2">
    <location>
        <begin position="6"/>
        <end position="92"/>
    </location>
</feature>
<dbReference type="CDD" id="cd03048">
    <property type="entry name" value="GST_N_Ure2p_like"/>
    <property type="match status" value="1"/>
</dbReference>
<dbReference type="SUPFAM" id="SSF52833">
    <property type="entry name" value="Thioredoxin-like"/>
    <property type="match status" value="1"/>
</dbReference>
<organism evidence="4 5">
    <name type="scientific">Cladophialophora chaetospira</name>
    <dbReference type="NCBI Taxonomy" id="386627"/>
    <lineage>
        <taxon>Eukaryota</taxon>
        <taxon>Fungi</taxon>
        <taxon>Dikarya</taxon>
        <taxon>Ascomycota</taxon>
        <taxon>Pezizomycotina</taxon>
        <taxon>Eurotiomycetes</taxon>
        <taxon>Chaetothyriomycetidae</taxon>
        <taxon>Chaetothyriales</taxon>
        <taxon>Herpotrichiellaceae</taxon>
        <taxon>Cladophialophora</taxon>
    </lineage>
</organism>
<dbReference type="Gene3D" id="3.40.30.10">
    <property type="entry name" value="Glutaredoxin"/>
    <property type="match status" value="1"/>
</dbReference>
<dbReference type="InterPro" id="IPR004045">
    <property type="entry name" value="Glutathione_S-Trfase_N"/>
</dbReference>
<dbReference type="PANTHER" id="PTHR44051">
    <property type="entry name" value="GLUTATHIONE S-TRANSFERASE-RELATED"/>
    <property type="match status" value="1"/>
</dbReference>
<dbReference type="PROSITE" id="PS50404">
    <property type="entry name" value="GST_NTER"/>
    <property type="match status" value="1"/>
</dbReference>
<dbReference type="InterPro" id="IPR010987">
    <property type="entry name" value="Glutathione-S-Trfase_C-like"/>
</dbReference>
<dbReference type="Pfam" id="PF14497">
    <property type="entry name" value="GST_C_3"/>
    <property type="match status" value="1"/>
</dbReference>
<gene>
    <name evidence="4" type="ORF">H2200_008751</name>
</gene>
<dbReference type="SFLD" id="SFLDS00019">
    <property type="entry name" value="Glutathione_Transferase_(cytos"/>
    <property type="match status" value="1"/>
</dbReference>
<dbReference type="Pfam" id="PF13409">
    <property type="entry name" value="GST_N_2"/>
    <property type="match status" value="1"/>
</dbReference>
<dbReference type="SUPFAM" id="SSF47616">
    <property type="entry name" value="GST C-terminal domain-like"/>
    <property type="match status" value="1"/>
</dbReference>
<keyword evidence="5" id="KW-1185">Reference proteome</keyword>
<sequence length="253" mass="29066">MPPPSHPTITLYTAVSPNGHKISITLEELGLPYEVRHIDLPKLEHKQPWFREINPNGRIPALTDTLPDGTPISLFESGNIMQYLVDRYDSDHKISYLHGTKEYYQVNSWLFFQCAGLGPMQGQLHWFRVYADKSQNVEYSTQRYSDEAKRLYRTVNKHLEDVRTDFLVGNKCTIADIAISTWARAMPMGALDISTWPYLETWHKRVQSRPAVQKGTDVPSKVMDAKAVMEDHETLKKYTALNKGWAARVESNE</sequence>
<evidence type="ECO:0000256" key="1">
    <source>
        <dbReference type="ARBA" id="ARBA00007409"/>
    </source>
</evidence>
<dbReference type="Gene3D" id="1.20.1050.10">
    <property type="match status" value="1"/>
</dbReference>
<evidence type="ECO:0000259" key="3">
    <source>
        <dbReference type="PROSITE" id="PS50405"/>
    </source>
</evidence>
<dbReference type="InterPro" id="IPR004046">
    <property type="entry name" value="GST_C"/>
</dbReference>